<evidence type="ECO:0000256" key="1">
    <source>
        <dbReference type="SAM" id="MobiDB-lite"/>
    </source>
</evidence>
<accession>A0A5A7UYH7</accession>
<reference evidence="5 6" key="1">
    <citation type="submission" date="2019-08" db="EMBL/GenBank/DDBJ databases">
        <title>Draft genome sequences of two oriental melons (Cucumis melo L. var makuwa).</title>
        <authorList>
            <person name="Kwon S.-Y."/>
        </authorList>
    </citation>
    <scope>NUCLEOTIDE SEQUENCE [LARGE SCALE GENOMIC DNA]</scope>
    <source>
        <strain evidence="6">cv. Chang Bougi</strain>
        <strain evidence="5">cv. SW 3</strain>
        <tissue evidence="3">Leaf</tissue>
    </source>
</reference>
<dbReference type="AlphaFoldDB" id="A0A5A7UYH7"/>
<organism evidence="3 5">
    <name type="scientific">Cucumis melo var. makuwa</name>
    <name type="common">Oriental melon</name>
    <dbReference type="NCBI Taxonomy" id="1194695"/>
    <lineage>
        <taxon>Eukaryota</taxon>
        <taxon>Viridiplantae</taxon>
        <taxon>Streptophyta</taxon>
        <taxon>Embryophyta</taxon>
        <taxon>Tracheophyta</taxon>
        <taxon>Spermatophyta</taxon>
        <taxon>Magnoliopsida</taxon>
        <taxon>eudicotyledons</taxon>
        <taxon>Gunneridae</taxon>
        <taxon>Pentapetalae</taxon>
        <taxon>rosids</taxon>
        <taxon>fabids</taxon>
        <taxon>Cucurbitales</taxon>
        <taxon>Cucurbitaceae</taxon>
        <taxon>Benincaseae</taxon>
        <taxon>Cucumis</taxon>
    </lineage>
</organism>
<dbReference type="InterPro" id="IPR002156">
    <property type="entry name" value="RNaseH_domain"/>
</dbReference>
<evidence type="ECO:0000313" key="6">
    <source>
        <dbReference type="Proteomes" id="UP000321947"/>
    </source>
</evidence>
<feature type="compositionally biased region" description="Polar residues" evidence="1">
    <location>
        <begin position="1"/>
        <end position="10"/>
    </location>
</feature>
<dbReference type="GO" id="GO:0004523">
    <property type="term" value="F:RNA-DNA hybrid ribonuclease activity"/>
    <property type="evidence" value="ECO:0007669"/>
    <property type="project" value="InterPro"/>
</dbReference>
<dbReference type="Gene3D" id="1.10.340.70">
    <property type="match status" value="1"/>
</dbReference>
<dbReference type="GO" id="GO:0003676">
    <property type="term" value="F:nucleic acid binding"/>
    <property type="evidence" value="ECO:0007669"/>
    <property type="project" value="InterPro"/>
</dbReference>
<name>A0A5A7UYH7_CUCMM</name>
<evidence type="ECO:0000259" key="2">
    <source>
        <dbReference type="Pfam" id="PF13456"/>
    </source>
</evidence>
<dbReference type="EMBL" id="SSTD01013339">
    <property type="protein sequence ID" value="TYK07214.1"/>
    <property type="molecule type" value="Genomic_DNA"/>
</dbReference>
<protein>
    <submittedName>
        <fullName evidence="3">Ty3-gypsy retrotransposon protein</fullName>
    </submittedName>
</protein>
<comment type="caution">
    <text evidence="3">The sequence shown here is derived from an EMBL/GenBank/DDBJ whole genome shotgun (WGS) entry which is preliminary data.</text>
</comment>
<dbReference type="PANTHER" id="PTHR33437:SF2">
    <property type="entry name" value="OS06G0361200 PROTEIN"/>
    <property type="match status" value="1"/>
</dbReference>
<dbReference type="PANTHER" id="PTHR33437">
    <property type="entry name" value="OS06G0361200 PROTEIN"/>
    <property type="match status" value="1"/>
</dbReference>
<sequence>MTSQGNTSKALNDIGKWPNTHSRSREIQSSEDTTPFEVAKNIWEQISKLSKGGIVIKENPAIDEHNLSFECSNEELQEMITNSIKTQYDGPAQTFSLYSKPYTKRIDNLRMPHGYQPPKFQQFNGKDNPKQHGIKPRTFEELVTIAHDVELSIANRGNNDLLVPKKKKKEVKSTQKVSKDATKEAMVVSMTLLKFVSKEKKVEKWQDEGEKRCLTLKERQEKIYPFPDSYLSDMLDHLLEKQLIQLPECKQPAEMGRVNDPNYCKYHWVVNHPVEKCFVLKELILKLALDKNIELDLDGYVWEQKLNQILIGNGSAVNILLKSTMNQLGISKKELSNSKLVIQGFNQGAQGAMGTVHLEITIRDLQASIIFHKIRKVDADTKPFSNVESYFANAKFYTKSDDAKHNCKESTIYKLNSGHKKICLQKVKHVVLSGMKRKMFVSVNTEDSLKVKRHDVVFNRPKDNEPEDEVDVASSCHVTVEETSDHDTFEEDAEVTPLSLGTIEEPHPTFINAQLSNDDENKIQSNSNDLDDEEKTAFRTLKEDAKSEESVRVEMIARSFGLHQKSYQNAFDNIKKYLLNPFVLSAPAAGKLLILYIAAQETSLGALLAQENDKVRGKASNLKPYFIYARRLMNRFDDIILEHIPRSRNKKVDAFANFATALTVSVDVPINIFLCRKWIVSSIKSQYEEADVISVYAIDEENWRRKEESTKALEEAYSGICGAHQSSSKLQHRLKRMGYYWPTMIHDSMHFAKYCEAYQFHANFIHHPLESFHPTISSWPFEAWRLDLLGLITPKSLAGHSYILAGTDCFSK</sequence>
<dbReference type="Proteomes" id="UP000321947">
    <property type="component" value="Unassembled WGS sequence"/>
</dbReference>
<dbReference type="EMBL" id="SSTE01006761">
    <property type="protein sequence ID" value="KAA0058531.1"/>
    <property type="molecule type" value="Genomic_DNA"/>
</dbReference>
<evidence type="ECO:0000313" key="3">
    <source>
        <dbReference type="EMBL" id="KAA0058531.1"/>
    </source>
</evidence>
<feature type="domain" description="RNase H type-1" evidence="2">
    <location>
        <begin position="612"/>
        <end position="659"/>
    </location>
</feature>
<gene>
    <name evidence="4" type="ORF">E5676_scaffold606G001010</name>
    <name evidence="3" type="ORF">E6C27_scaffold132G001310</name>
</gene>
<evidence type="ECO:0000313" key="5">
    <source>
        <dbReference type="Proteomes" id="UP000321393"/>
    </source>
</evidence>
<dbReference type="InterPro" id="IPR036397">
    <property type="entry name" value="RNaseH_sf"/>
</dbReference>
<dbReference type="OrthoDB" id="1934939at2759"/>
<dbReference type="Pfam" id="PF13456">
    <property type="entry name" value="RVT_3"/>
    <property type="match status" value="1"/>
</dbReference>
<dbReference type="Gene3D" id="3.30.420.10">
    <property type="entry name" value="Ribonuclease H-like superfamily/Ribonuclease H"/>
    <property type="match status" value="1"/>
</dbReference>
<dbReference type="SUPFAM" id="SSF56672">
    <property type="entry name" value="DNA/RNA polymerases"/>
    <property type="match status" value="1"/>
</dbReference>
<feature type="region of interest" description="Disordered" evidence="1">
    <location>
        <begin position="1"/>
        <end position="33"/>
    </location>
</feature>
<evidence type="ECO:0000313" key="4">
    <source>
        <dbReference type="EMBL" id="TYK07214.1"/>
    </source>
</evidence>
<dbReference type="InterPro" id="IPR043502">
    <property type="entry name" value="DNA/RNA_pol_sf"/>
</dbReference>
<dbReference type="Proteomes" id="UP000321393">
    <property type="component" value="Unassembled WGS sequence"/>
</dbReference>
<proteinExistence type="predicted"/>